<keyword evidence="1" id="KW-1133">Transmembrane helix</keyword>
<dbReference type="Proteomes" id="UP000076727">
    <property type="component" value="Unassembled WGS sequence"/>
</dbReference>
<accession>A0A165U286</accession>
<keyword evidence="1" id="KW-0472">Membrane</keyword>
<dbReference type="STRING" id="1314783.A0A165U286"/>
<dbReference type="PANTHER" id="PTHR37852">
    <property type="entry name" value="YALI0B21208P"/>
    <property type="match status" value="1"/>
</dbReference>
<dbReference type="PANTHER" id="PTHR37852:SF1">
    <property type="entry name" value="HIG1 DOMAIN-CONTAINING PROTEIN"/>
    <property type="match status" value="1"/>
</dbReference>
<dbReference type="EMBL" id="KV429033">
    <property type="protein sequence ID" value="KZT74292.1"/>
    <property type="molecule type" value="Genomic_DNA"/>
</dbReference>
<sequence>MSTETHAGTDGTQPKHTLHINVPPHVYLLPGAAFAVGAMIGLRRGARTAAMQFLAENVHRPPTTVQGWYFYNKTKNYRVLMAGLREAGWSAVKLTAISGTYVAVSEACEYMGGAWGEVKEVASCVGIAAAFSGVYRQSWKG</sequence>
<dbReference type="AlphaFoldDB" id="A0A165U286"/>
<protein>
    <submittedName>
        <fullName evidence="2">Uncharacterized protein</fullName>
    </submittedName>
</protein>
<keyword evidence="3" id="KW-1185">Reference proteome</keyword>
<feature type="non-terminal residue" evidence="2">
    <location>
        <position position="141"/>
    </location>
</feature>
<evidence type="ECO:0000313" key="2">
    <source>
        <dbReference type="EMBL" id="KZT74292.1"/>
    </source>
</evidence>
<evidence type="ECO:0000313" key="3">
    <source>
        <dbReference type="Proteomes" id="UP000076727"/>
    </source>
</evidence>
<name>A0A165U286_9APHY</name>
<organism evidence="2 3">
    <name type="scientific">Daedalea quercina L-15889</name>
    <dbReference type="NCBI Taxonomy" id="1314783"/>
    <lineage>
        <taxon>Eukaryota</taxon>
        <taxon>Fungi</taxon>
        <taxon>Dikarya</taxon>
        <taxon>Basidiomycota</taxon>
        <taxon>Agaricomycotina</taxon>
        <taxon>Agaricomycetes</taxon>
        <taxon>Polyporales</taxon>
        <taxon>Fomitopsis</taxon>
    </lineage>
</organism>
<feature type="transmembrane region" description="Helical" evidence="1">
    <location>
        <begin position="25"/>
        <end position="42"/>
    </location>
</feature>
<proteinExistence type="predicted"/>
<gene>
    <name evidence="2" type="ORF">DAEQUDRAFT_720455</name>
</gene>
<dbReference type="OrthoDB" id="5584028at2759"/>
<evidence type="ECO:0000256" key="1">
    <source>
        <dbReference type="SAM" id="Phobius"/>
    </source>
</evidence>
<reference evidence="2 3" key="1">
    <citation type="journal article" date="2016" name="Mol. Biol. Evol.">
        <title>Comparative Genomics of Early-Diverging Mushroom-Forming Fungi Provides Insights into the Origins of Lignocellulose Decay Capabilities.</title>
        <authorList>
            <person name="Nagy L.G."/>
            <person name="Riley R."/>
            <person name="Tritt A."/>
            <person name="Adam C."/>
            <person name="Daum C."/>
            <person name="Floudas D."/>
            <person name="Sun H."/>
            <person name="Yadav J.S."/>
            <person name="Pangilinan J."/>
            <person name="Larsson K.H."/>
            <person name="Matsuura K."/>
            <person name="Barry K."/>
            <person name="Labutti K."/>
            <person name="Kuo R."/>
            <person name="Ohm R.A."/>
            <person name="Bhattacharya S.S."/>
            <person name="Shirouzu T."/>
            <person name="Yoshinaga Y."/>
            <person name="Martin F.M."/>
            <person name="Grigoriev I.V."/>
            <person name="Hibbett D.S."/>
        </authorList>
    </citation>
    <scope>NUCLEOTIDE SEQUENCE [LARGE SCALE GENOMIC DNA]</scope>
    <source>
        <strain evidence="2 3">L-15889</strain>
    </source>
</reference>
<keyword evidence="1" id="KW-0812">Transmembrane</keyword>